<proteinExistence type="inferred from homology"/>
<dbReference type="RefSeq" id="WP_047885355.1">
    <property type="nucleotide sequence ID" value="NZ_CP071325.1"/>
</dbReference>
<reference evidence="3 4" key="1">
    <citation type="submission" date="2015-05" db="EMBL/GenBank/DDBJ databases">
        <title>Photobacterium galathea sp. nov.</title>
        <authorList>
            <person name="Machado H."/>
            <person name="Gram L."/>
        </authorList>
    </citation>
    <scope>NUCLEOTIDE SEQUENCE [LARGE SCALE GENOMIC DNA]</scope>
    <source>
        <strain evidence="3 4">DSM 22954</strain>
    </source>
</reference>
<keyword evidence="4" id="KW-1185">Reference proteome</keyword>
<comment type="caution">
    <text evidence="3">The sequence shown here is derived from an EMBL/GenBank/DDBJ whole genome shotgun (WGS) entry which is preliminary data.</text>
</comment>
<dbReference type="Gene3D" id="3.10.310.10">
    <property type="entry name" value="Diaminopimelate Epimerase, Chain A, domain 1"/>
    <property type="match status" value="2"/>
</dbReference>
<dbReference type="AlphaFoldDB" id="A0A0J1HCQ8"/>
<organism evidence="3 4">
    <name type="scientific">Photobacterium ganghwense</name>
    <dbReference type="NCBI Taxonomy" id="320778"/>
    <lineage>
        <taxon>Bacteria</taxon>
        <taxon>Pseudomonadati</taxon>
        <taxon>Pseudomonadota</taxon>
        <taxon>Gammaproteobacteria</taxon>
        <taxon>Vibrionales</taxon>
        <taxon>Vibrionaceae</taxon>
        <taxon>Photobacterium</taxon>
    </lineage>
</organism>
<dbReference type="PIRSF" id="PIRSF016184">
    <property type="entry name" value="PhzC_PhzF"/>
    <property type="match status" value="1"/>
</dbReference>
<dbReference type="Proteomes" id="UP000035909">
    <property type="component" value="Unassembled WGS sequence"/>
</dbReference>
<evidence type="ECO:0000256" key="2">
    <source>
        <dbReference type="ARBA" id="ARBA00023235"/>
    </source>
</evidence>
<dbReference type="GO" id="GO:0005737">
    <property type="term" value="C:cytoplasm"/>
    <property type="evidence" value="ECO:0007669"/>
    <property type="project" value="TreeGrafter"/>
</dbReference>
<keyword evidence="2" id="KW-0413">Isomerase</keyword>
<dbReference type="GO" id="GO:0016853">
    <property type="term" value="F:isomerase activity"/>
    <property type="evidence" value="ECO:0007669"/>
    <property type="project" value="UniProtKB-KW"/>
</dbReference>
<dbReference type="EMBL" id="LDOU01000012">
    <property type="protein sequence ID" value="KLV09406.1"/>
    <property type="molecule type" value="Genomic_DNA"/>
</dbReference>
<dbReference type="PATRIC" id="fig|320778.3.peg.2468"/>
<accession>A0A0J1HCQ8</accession>
<name>A0A0J1HCQ8_9GAMM</name>
<evidence type="ECO:0000313" key="3">
    <source>
        <dbReference type="EMBL" id="KLV09406.1"/>
    </source>
</evidence>
<protein>
    <recommendedName>
        <fullName evidence="5">Phenazine biosynthesis protein PhzF</fullName>
    </recommendedName>
</protein>
<dbReference type="PANTHER" id="PTHR13774:SF17">
    <property type="entry name" value="PHENAZINE BIOSYNTHESIS-LIKE DOMAIN-CONTAINING PROTEIN"/>
    <property type="match status" value="1"/>
</dbReference>
<dbReference type="SUPFAM" id="SSF54506">
    <property type="entry name" value="Diaminopimelate epimerase-like"/>
    <property type="match status" value="1"/>
</dbReference>
<gene>
    <name evidence="3" type="ORF">ABT57_11340</name>
</gene>
<comment type="similarity">
    <text evidence="1">Belongs to the PhzF family.</text>
</comment>
<dbReference type="STRING" id="320778.ABT57_11340"/>
<evidence type="ECO:0000256" key="1">
    <source>
        <dbReference type="ARBA" id="ARBA00008270"/>
    </source>
</evidence>
<evidence type="ECO:0000313" key="4">
    <source>
        <dbReference type="Proteomes" id="UP000035909"/>
    </source>
</evidence>
<dbReference type="Pfam" id="PF02567">
    <property type="entry name" value="PhzC-PhzF"/>
    <property type="match status" value="1"/>
</dbReference>
<evidence type="ECO:0008006" key="5">
    <source>
        <dbReference type="Google" id="ProtNLM"/>
    </source>
</evidence>
<dbReference type="OrthoDB" id="9788221at2"/>
<dbReference type="InterPro" id="IPR003719">
    <property type="entry name" value="Phenazine_PhzF-like"/>
</dbReference>
<sequence length="280" mass="30529">MIKGFIYDVFCGENASGNPCGVVMLDSWLDDTALLQIATRLAQPVTAFVIADHFDAVNGSVKAMEDVGINSEAEADSGAYLIRWFSQTGEINLCGHGSLGAGAAIAEHWGDNLAQLRCKYGNLTVARFDQRYQIELPAWQAQYVELAELSVNLDASPQEVFTTRDLVVVVNSEEDVVNFVPDYSSLADIDPYHAFIVTAQGAPDEYVLRYFAPKIGIPEDIATGSAHCSLAPYWFDRLKADTLNVRQVSSGGGAFRVKKSGSESVLLSSFVKKRAEIDLF</sequence>
<dbReference type="PANTHER" id="PTHR13774">
    <property type="entry name" value="PHENAZINE BIOSYNTHESIS PROTEIN"/>
    <property type="match status" value="1"/>
</dbReference>